<dbReference type="PANTHER" id="PTHR10824:SF4">
    <property type="entry name" value="ACYL-COENZYME A THIOESTERASE 1-LIKE"/>
    <property type="match status" value="1"/>
</dbReference>
<accession>A0ABZ3F0E7</accession>
<dbReference type="SUPFAM" id="SSF53474">
    <property type="entry name" value="alpha/beta-Hydrolases"/>
    <property type="match status" value="1"/>
</dbReference>
<evidence type="ECO:0000313" key="2">
    <source>
        <dbReference type="EMBL" id="XAH74969.1"/>
    </source>
</evidence>
<evidence type="ECO:0000259" key="1">
    <source>
        <dbReference type="Pfam" id="PF08840"/>
    </source>
</evidence>
<evidence type="ECO:0000313" key="3">
    <source>
        <dbReference type="Proteomes" id="UP001451571"/>
    </source>
</evidence>
<proteinExistence type="predicted"/>
<keyword evidence="2" id="KW-0378">Hydrolase</keyword>
<dbReference type="PANTHER" id="PTHR10824">
    <property type="entry name" value="ACYL-COENZYME A THIOESTERASE-RELATED"/>
    <property type="match status" value="1"/>
</dbReference>
<gene>
    <name evidence="2" type="ORF">V6984_04140</name>
</gene>
<dbReference type="InterPro" id="IPR029058">
    <property type="entry name" value="AB_hydrolase_fold"/>
</dbReference>
<dbReference type="GO" id="GO:0016787">
    <property type="term" value="F:hydrolase activity"/>
    <property type="evidence" value="ECO:0007669"/>
    <property type="project" value="UniProtKB-KW"/>
</dbReference>
<name>A0ABZ3F0E7_9FIRM</name>
<keyword evidence="3" id="KW-1185">Reference proteome</keyword>
<protein>
    <submittedName>
        <fullName evidence="2">Acyl-CoA thioester hydrolase/BAAT C-terminal domain-containing protein</fullName>
    </submittedName>
</protein>
<dbReference type="InterPro" id="IPR014940">
    <property type="entry name" value="BAAT_C"/>
</dbReference>
<dbReference type="Gene3D" id="3.40.50.1820">
    <property type="entry name" value="alpha/beta hydrolase"/>
    <property type="match status" value="1"/>
</dbReference>
<sequence>MSKRKEPAEQFLTMKPDQTFNIQNDGFIGSLYKPQDNSFEGKALIMSGGSDGYFSLTCLIAEQFVKHGLTVMALAYWNQPGLADALEKIPVEYVERAALWFKDNNYIKIGMWGISKGSEYALISGSILQNLISCVVAVCPINICCQGIRKGKSVSLLDCSAWSFREKEIPYANLQYNKWQIIKDMLKRRSICMRSCYNNAIASAPEKAHIKIENINGPILSLSA</sequence>
<reference evidence="2 3" key="1">
    <citation type="submission" date="2024-02" db="EMBL/GenBank/DDBJ databases">
        <title>Bacterial strain from lacustrine sediment.</title>
        <authorList>
            <person name="Petit C."/>
            <person name="Fadhlaoui K."/>
        </authorList>
    </citation>
    <scope>NUCLEOTIDE SEQUENCE [LARGE SCALE GENOMIC DNA]</scope>
    <source>
        <strain evidence="2 3">IPX-CK</strain>
    </source>
</reference>
<dbReference type="EMBL" id="CP146256">
    <property type="protein sequence ID" value="XAH74969.1"/>
    <property type="molecule type" value="Genomic_DNA"/>
</dbReference>
<dbReference type="Pfam" id="PF08840">
    <property type="entry name" value="BAAT_C"/>
    <property type="match status" value="1"/>
</dbReference>
<feature type="domain" description="BAAT/Acyl-CoA thioester hydrolase C-terminal" evidence="1">
    <location>
        <begin position="89"/>
        <end position="221"/>
    </location>
</feature>
<dbReference type="RefSeq" id="WP_342758543.1">
    <property type="nucleotide sequence ID" value="NZ_CP146256.1"/>
</dbReference>
<organism evidence="2 3">
    <name type="scientific">Kineothrix sedimenti</name>
    <dbReference type="NCBI Taxonomy" id="3123317"/>
    <lineage>
        <taxon>Bacteria</taxon>
        <taxon>Bacillati</taxon>
        <taxon>Bacillota</taxon>
        <taxon>Clostridia</taxon>
        <taxon>Lachnospirales</taxon>
        <taxon>Lachnospiraceae</taxon>
        <taxon>Kineothrix</taxon>
    </lineage>
</organism>
<dbReference type="Proteomes" id="UP001451571">
    <property type="component" value="Chromosome"/>
</dbReference>